<dbReference type="Proteomes" id="UP000185109">
    <property type="component" value="Plasmid pRsp8C3c"/>
</dbReference>
<sequence length="60" mass="6904">MPFCSLYYAFWLNLLIAEFVLAGGERQAFRILLDFALGKLDSETGHPILEQADARRFRVI</sequence>
<reference evidence="1 2" key="1">
    <citation type="submission" date="2016-09" db="EMBL/GenBank/DDBJ databases">
        <title>The complete genome sequences of Rhizobium gallicum, symbiovars gallicum and phaseoli, symbionts associated to common bean (Phaseolus vulgaris).</title>
        <authorList>
            <person name="Bustos P."/>
            <person name="Santamaria R.I."/>
            <person name="Perez-Carrascal O.M."/>
            <person name="Juarez S."/>
            <person name="Lozano L."/>
            <person name="Martinez-Flores I."/>
            <person name="Martinez-Romero E."/>
            <person name="Cevallos M."/>
            <person name="Romero D."/>
            <person name="Davila G."/>
            <person name="Gonzalez V."/>
        </authorList>
    </citation>
    <scope>NUCLEOTIDE SEQUENCE [LARGE SCALE GENOMIC DNA]</scope>
    <source>
        <strain evidence="1 2">8C-3</strain>
        <plasmid evidence="2">Plasmid prsp8c3c</plasmid>
    </source>
</reference>
<evidence type="ECO:0000313" key="1">
    <source>
        <dbReference type="EMBL" id="APO79774.1"/>
    </source>
</evidence>
<gene>
    <name evidence="1" type="ORF">AM571_PC02046</name>
</gene>
<accession>A0A1L5PHV6</accession>
<keyword evidence="1" id="KW-0614">Plasmid</keyword>
<protein>
    <submittedName>
        <fullName evidence="1">Uncharacterized protein</fullName>
    </submittedName>
</protein>
<name>A0A1L5PHV6_RHIET</name>
<evidence type="ECO:0000313" key="2">
    <source>
        <dbReference type="Proteomes" id="UP000185109"/>
    </source>
</evidence>
<geneLocation type="plasmid" evidence="2">
    <name>prsp8c3c</name>
</geneLocation>
<dbReference type="AlphaFoldDB" id="A0A1L5PHV6"/>
<proteinExistence type="predicted"/>
<dbReference type="EMBL" id="CP017244">
    <property type="protein sequence ID" value="APO79774.1"/>
    <property type="molecule type" value="Genomic_DNA"/>
</dbReference>
<organism evidence="1 2">
    <name type="scientific">Rhizobium etli 8C-3</name>
    <dbReference type="NCBI Taxonomy" id="538025"/>
    <lineage>
        <taxon>Bacteria</taxon>
        <taxon>Pseudomonadati</taxon>
        <taxon>Pseudomonadota</taxon>
        <taxon>Alphaproteobacteria</taxon>
        <taxon>Hyphomicrobiales</taxon>
        <taxon>Rhizobiaceae</taxon>
        <taxon>Rhizobium/Agrobacterium group</taxon>
        <taxon>Rhizobium</taxon>
    </lineage>
</organism>